<dbReference type="EMBL" id="QGGT01000002">
    <property type="protein sequence ID" value="PWK35008.1"/>
    <property type="molecule type" value="Genomic_DNA"/>
</dbReference>
<gene>
    <name evidence="3" type="ORF">C7419_102283</name>
</gene>
<organism evidence="3 4">
    <name type="scientific">Cupriavidus plantarum</name>
    <dbReference type="NCBI Taxonomy" id="942865"/>
    <lineage>
        <taxon>Bacteria</taxon>
        <taxon>Pseudomonadati</taxon>
        <taxon>Pseudomonadota</taxon>
        <taxon>Betaproteobacteria</taxon>
        <taxon>Burkholderiales</taxon>
        <taxon>Burkholderiaceae</taxon>
        <taxon>Cupriavidus</taxon>
    </lineage>
</organism>
<feature type="signal peptide" evidence="2">
    <location>
        <begin position="1"/>
        <end position="24"/>
    </location>
</feature>
<dbReference type="InterPro" id="IPR019501">
    <property type="entry name" value="Peptidase_M30_hyicolysin"/>
</dbReference>
<accession>A0A316EV24</accession>
<feature type="chain" id="PRO_5016443449" evidence="2">
    <location>
        <begin position="25"/>
        <end position="571"/>
    </location>
</feature>
<protein>
    <submittedName>
        <fullName evidence="3">Peptidase M30-like protein</fullName>
    </submittedName>
</protein>
<sequence>MRQQRTLSFPGAVALAVLTAAVLAACGGGGDGPAAQSTAATTGTTQSPGTPDTGAPVNPVTKPTSVVSPACSGCAAVDANTYAGSGVGVWQNLNATASAVDMPISISGLTGQDVTLVFTNQTATPQTMPTIALTASHVPTVAASAIAFDDGKSAIKRRISDFNRDGWAALAGTRGTGVNGSSFGSTPPLRAAAYTVGDTRNFYHEDNSVRPTTLIRTDTTADGTVVNFWVETTESDPSKVSASIVNQLYAGFVPTGKIYDLLKQTGGPVWGPHAYSDLISGAVSQPIDIVVLNFDNDGHPFGMVGYFYARNALTTTASAYSNQSVSLYLDAETLYLGGAAGLQSMLLTMAHEGMHMQNFYRRAVVTGPSYAFATWLEEGTAMMMEDFASQSIDPTYNAIRDVRFRDYVGYKAGSYNCSLLNWDPFGAACDSYSVSGSLGGFLDRQLGLAFYKHLLTNVSSTDSVTVLDASIRAIAPTSSLGEQLRRFGATSASLMKSPSPSGFGFPARAEGGFTLPVIDPQTRLATRTLTQSVPTTLQPYASLPVVRKAVSGTYSETVKVPAGSTLSVVIQ</sequence>
<keyword evidence="2" id="KW-0732">Signal</keyword>
<reference evidence="3 4" key="1">
    <citation type="submission" date="2018-05" db="EMBL/GenBank/DDBJ databases">
        <title>Genomic Encyclopedia of Type Strains, Phase IV (KMG-V): Genome sequencing to study the core and pangenomes of soil and plant-associated prokaryotes.</title>
        <authorList>
            <person name="Whitman W."/>
        </authorList>
    </citation>
    <scope>NUCLEOTIDE SEQUENCE [LARGE SCALE GENOMIC DNA]</scope>
    <source>
        <strain evidence="3 4">SLV-132</strain>
    </source>
</reference>
<dbReference type="AlphaFoldDB" id="A0A316EV24"/>
<evidence type="ECO:0000313" key="4">
    <source>
        <dbReference type="Proteomes" id="UP000245754"/>
    </source>
</evidence>
<proteinExistence type="predicted"/>
<feature type="region of interest" description="Disordered" evidence="1">
    <location>
        <begin position="33"/>
        <end position="61"/>
    </location>
</feature>
<dbReference type="Pfam" id="PF10460">
    <property type="entry name" value="Peptidase_M30"/>
    <property type="match status" value="1"/>
</dbReference>
<feature type="compositionally biased region" description="Low complexity" evidence="1">
    <location>
        <begin position="33"/>
        <end position="54"/>
    </location>
</feature>
<dbReference type="Proteomes" id="UP000245754">
    <property type="component" value="Unassembled WGS sequence"/>
</dbReference>
<evidence type="ECO:0000256" key="1">
    <source>
        <dbReference type="SAM" id="MobiDB-lite"/>
    </source>
</evidence>
<keyword evidence="4" id="KW-1185">Reference proteome</keyword>
<evidence type="ECO:0000313" key="3">
    <source>
        <dbReference type="EMBL" id="PWK35008.1"/>
    </source>
</evidence>
<evidence type="ECO:0000256" key="2">
    <source>
        <dbReference type="SAM" id="SignalP"/>
    </source>
</evidence>
<dbReference type="PROSITE" id="PS51257">
    <property type="entry name" value="PROKAR_LIPOPROTEIN"/>
    <property type="match status" value="1"/>
</dbReference>
<comment type="caution">
    <text evidence="3">The sequence shown here is derived from an EMBL/GenBank/DDBJ whole genome shotgun (WGS) entry which is preliminary data.</text>
</comment>
<name>A0A316EV24_9BURK</name>